<name>A0ABU7ITL4_9FLAO</name>
<keyword evidence="2" id="KW-1185">Reference proteome</keyword>
<reference evidence="1 2" key="1">
    <citation type="submission" date="2024-01" db="EMBL/GenBank/DDBJ databases">
        <title>Maribacter spp. originated from different algae showed divergent polysaccharides utilization ability.</title>
        <authorList>
            <person name="Wang H."/>
            <person name="Wu Y."/>
        </authorList>
    </citation>
    <scope>NUCLEOTIDE SEQUENCE [LARGE SCALE GENOMIC DNA]</scope>
    <source>
        <strain evidence="1 2">PR1</strain>
    </source>
</reference>
<protein>
    <submittedName>
        <fullName evidence="1">Uncharacterized protein</fullName>
    </submittedName>
</protein>
<gene>
    <name evidence="1" type="ORF">V1I91_07305</name>
</gene>
<organism evidence="1 2">
    <name type="scientific">Maribacter cobaltidurans</name>
    <dbReference type="NCBI Taxonomy" id="1178778"/>
    <lineage>
        <taxon>Bacteria</taxon>
        <taxon>Pseudomonadati</taxon>
        <taxon>Bacteroidota</taxon>
        <taxon>Flavobacteriia</taxon>
        <taxon>Flavobacteriales</taxon>
        <taxon>Flavobacteriaceae</taxon>
        <taxon>Maribacter</taxon>
    </lineage>
</organism>
<proteinExistence type="predicted"/>
<sequence length="375" mass="41548">MKKIIPLFLVIVLVLLTTAAGLLPENESKPSLTANFVYGNPEIASINQLTFGPEGILFLGDSKNATIYALDVNDSKSKSTSEDISIDGFDKKIASSLGTTPDKIEINDMAVNPVSKTAYFAISTMDGTPVLMKLQGESLENVSLNEISHSKIALKDAIDKDAKDRRERPLRVWAISDIKYHDGQVLVSGLSNKEFGSTFRSIPFPFSEKQDYASLEIYHAAHGQYETQSPIKTFDVINMDGKDYLMASYTCTPLVLFPMDELKNGEHTKGRTVAELGSGNSPLDMISYEKEGKTYFLMSNSNRPVMKIDHMDIANSKESMTQPVDEWAVAKGVDYISLPMVNILQMDNLGDDNVVYLQRTSEGDLVLRSRSTQRM</sequence>
<evidence type="ECO:0000313" key="1">
    <source>
        <dbReference type="EMBL" id="MEE1975871.1"/>
    </source>
</evidence>
<dbReference type="Proteomes" id="UP001356308">
    <property type="component" value="Unassembled WGS sequence"/>
</dbReference>
<comment type="caution">
    <text evidence="1">The sequence shown here is derived from an EMBL/GenBank/DDBJ whole genome shotgun (WGS) entry which is preliminary data.</text>
</comment>
<evidence type="ECO:0000313" key="2">
    <source>
        <dbReference type="Proteomes" id="UP001356308"/>
    </source>
</evidence>
<dbReference type="SUPFAM" id="SSF101898">
    <property type="entry name" value="NHL repeat"/>
    <property type="match status" value="1"/>
</dbReference>
<dbReference type="EMBL" id="JAZDDG010000003">
    <property type="protein sequence ID" value="MEE1975871.1"/>
    <property type="molecule type" value="Genomic_DNA"/>
</dbReference>
<dbReference type="RefSeq" id="WP_272650691.1">
    <property type="nucleotide sequence ID" value="NZ_JAZDDG010000003.1"/>
</dbReference>
<accession>A0ABU7ITL4</accession>